<sequence>MSLRILLALFATIVVVIATGGHFDINLTAEQKQEFEALKTEVKSDQSLAKAQIKQKFENYFNSLPAENKPSGNFTARIEEFKTNMETQIRSGLSAQAQPVFDEILAVKENMNITPAQEHQQIQTILNNANPTIKTELEALKEKIHAQIHEATGTN</sequence>
<dbReference type="Gene3D" id="1.20.120.1490">
    <property type="match status" value="1"/>
</dbReference>
<reference evidence="3" key="1">
    <citation type="submission" date="2022-11" db="UniProtKB">
        <authorList>
            <consortium name="WormBaseParasite"/>
        </authorList>
    </citation>
    <scope>IDENTIFICATION</scope>
</reference>
<evidence type="ECO:0000313" key="3">
    <source>
        <dbReference type="WBParaSite" id="ACRNAN_scaffold2622.g7282.t1"/>
    </source>
</evidence>
<feature type="signal peptide" evidence="1">
    <location>
        <begin position="1"/>
        <end position="18"/>
    </location>
</feature>
<keyword evidence="1" id="KW-0732">Signal</keyword>
<dbReference type="WBParaSite" id="ACRNAN_scaffold2622.g7282.t1">
    <property type="protein sequence ID" value="ACRNAN_scaffold2622.g7282.t1"/>
    <property type="gene ID" value="ACRNAN_scaffold2622.g7282"/>
</dbReference>
<feature type="chain" id="PRO_5036976214" evidence="1">
    <location>
        <begin position="19"/>
        <end position="155"/>
    </location>
</feature>
<evidence type="ECO:0000313" key="2">
    <source>
        <dbReference type="Proteomes" id="UP000887540"/>
    </source>
</evidence>
<protein>
    <submittedName>
        <fullName evidence="3">DUF148 domain-containing protein</fullName>
    </submittedName>
</protein>
<dbReference type="AlphaFoldDB" id="A0A914DG12"/>
<organism evidence="2 3">
    <name type="scientific">Acrobeloides nanus</name>
    <dbReference type="NCBI Taxonomy" id="290746"/>
    <lineage>
        <taxon>Eukaryota</taxon>
        <taxon>Metazoa</taxon>
        <taxon>Ecdysozoa</taxon>
        <taxon>Nematoda</taxon>
        <taxon>Chromadorea</taxon>
        <taxon>Rhabditida</taxon>
        <taxon>Tylenchina</taxon>
        <taxon>Cephalobomorpha</taxon>
        <taxon>Cephaloboidea</taxon>
        <taxon>Cephalobidae</taxon>
        <taxon>Acrobeloides</taxon>
    </lineage>
</organism>
<keyword evidence="2" id="KW-1185">Reference proteome</keyword>
<dbReference type="Proteomes" id="UP000887540">
    <property type="component" value="Unplaced"/>
</dbReference>
<evidence type="ECO:0000256" key="1">
    <source>
        <dbReference type="SAM" id="SignalP"/>
    </source>
</evidence>
<accession>A0A914DG12</accession>
<proteinExistence type="predicted"/>
<name>A0A914DG12_9BILA</name>